<organism evidence="2 3">
    <name type="scientific">Actinoalloteichus fjordicus</name>
    <dbReference type="NCBI Taxonomy" id="1612552"/>
    <lineage>
        <taxon>Bacteria</taxon>
        <taxon>Bacillati</taxon>
        <taxon>Actinomycetota</taxon>
        <taxon>Actinomycetes</taxon>
        <taxon>Pseudonocardiales</taxon>
        <taxon>Pseudonocardiaceae</taxon>
        <taxon>Actinoalloteichus</taxon>
    </lineage>
</organism>
<dbReference type="GO" id="GO:0016758">
    <property type="term" value="F:hexosyltransferase activity"/>
    <property type="evidence" value="ECO:0007669"/>
    <property type="project" value="UniProtKB-ARBA"/>
</dbReference>
<dbReference type="InterPro" id="IPR002213">
    <property type="entry name" value="UDP_glucos_trans"/>
</dbReference>
<dbReference type="PANTHER" id="PTHR48050:SF13">
    <property type="entry name" value="STEROL 3-BETA-GLUCOSYLTRANSFERASE UGT80A2"/>
    <property type="match status" value="1"/>
</dbReference>
<keyword evidence="3" id="KW-1185">Reference proteome</keyword>
<keyword evidence="2" id="KW-0808">Transferase</keyword>
<dbReference type="CDD" id="cd03784">
    <property type="entry name" value="GT1_Gtf-like"/>
    <property type="match status" value="1"/>
</dbReference>
<dbReference type="Gene3D" id="3.40.50.2000">
    <property type="entry name" value="Glycogen Phosphorylase B"/>
    <property type="match status" value="2"/>
</dbReference>
<evidence type="ECO:0000313" key="3">
    <source>
        <dbReference type="Proteomes" id="UP000185511"/>
    </source>
</evidence>
<evidence type="ECO:0000259" key="1">
    <source>
        <dbReference type="Pfam" id="PF06722"/>
    </source>
</evidence>
<dbReference type="FunFam" id="3.40.50.2000:FF:000072">
    <property type="entry name" value="Glycosyl transferase"/>
    <property type="match status" value="1"/>
</dbReference>
<reference evidence="3" key="1">
    <citation type="submission" date="2016-06" db="EMBL/GenBank/DDBJ databases">
        <title>Complete genome sequence of Actinoalloteichus fjordicus DSM 46855 (=ADI127-17), type strain of the new species Actinoalloteichus fjordicus.</title>
        <authorList>
            <person name="Ruckert C."/>
            <person name="Nouioui I."/>
            <person name="Willmese J."/>
            <person name="van Wezel G."/>
            <person name="Klenk H.-P."/>
            <person name="Kalinowski J."/>
            <person name="Zotchev S.B."/>
        </authorList>
    </citation>
    <scope>NUCLEOTIDE SEQUENCE [LARGE SCALE GENOMIC DNA]</scope>
    <source>
        <strain evidence="3">ADI127-7</strain>
    </source>
</reference>
<name>A0AAC9PSB4_9PSEU</name>
<dbReference type="PANTHER" id="PTHR48050">
    <property type="entry name" value="STEROL 3-BETA-GLUCOSYLTRANSFERASE"/>
    <property type="match status" value="1"/>
</dbReference>
<proteinExistence type="predicted"/>
<dbReference type="InterPro" id="IPR050426">
    <property type="entry name" value="Glycosyltransferase_28"/>
</dbReference>
<accession>A0AAC9PSB4</accession>
<dbReference type="Pfam" id="PF06722">
    <property type="entry name" value="EryCIII-like_C"/>
    <property type="match status" value="1"/>
</dbReference>
<gene>
    <name evidence="2" type="ORF">UA74_13090</name>
</gene>
<dbReference type="SUPFAM" id="SSF53756">
    <property type="entry name" value="UDP-Glycosyltransferase/glycogen phosphorylase"/>
    <property type="match status" value="1"/>
</dbReference>
<dbReference type="GO" id="GO:0008194">
    <property type="term" value="F:UDP-glycosyltransferase activity"/>
    <property type="evidence" value="ECO:0007669"/>
    <property type="project" value="InterPro"/>
</dbReference>
<evidence type="ECO:0000313" key="2">
    <source>
        <dbReference type="EMBL" id="APU14676.1"/>
    </source>
</evidence>
<feature type="domain" description="Erythromycin biosynthesis protein CIII-like C-terminal" evidence="1">
    <location>
        <begin position="326"/>
        <end position="465"/>
    </location>
</feature>
<protein>
    <submittedName>
        <fullName evidence="2">Glycosyl transferase, UDP-glucuronosyltransferase</fullName>
    </submittedName>
</protein>
<dbReference type="GO" id="GO:0017000">
    <property type="term" value="P:antibiotic biosynthetic process"/>
    <property type="evidence" value="ECO:0007669"/>
    <property type="project" value="UniProtKB-ARBA"/>
</dbReference>
<dbReference type="InterPro" id="IPR010610">
    <property type="entry name" value="EryCIII-like_C"/>
</dbReference>
<sequence>MALADAARRYGINDQRIGATRPFQFVAGRTRRTRERGADRTVTKVLIAAVPVHGHVTPMREIARNLVKRGHDVTFLTGSIFRESVERTGARFAPLPGQADLAGSLNALFPEREALRAGQEQIEFDIDLTIQGLPAQHAAVQELLAEDPPEPVVVVHETTFVGVWPVRLGAPGRRPAGVIGIGVIPVPINSIDHAPWGVRLPPDSSADGRARNTFLNEVAASALRAGSHRDLVTTLAELGTTEEPPLIYQGLVEIPDLFLQLTIESMDYPRSDAPPHLRHVGTLPPGEPDDVELPGWWSELTSASRVVLVTQGTLANSDLGRLIEPTLRALADLDALVIVTTGSDAVPAALPANARVAEYVPFDLLLPHVDVLVSNGGYGGVHRALWHGVPMVLAGDTDDKAEVGALAEWAGAAINLGTGDPHEADVRKAVETILTDPSRTKRTEELAAECRSHDPYEAIAAAVEELARREA</sequence>
<dbReference type="EMBL" id="CP016076">
    <property type="protein sequence ID" value="APU14676.1"/>
    <property type="molecule type" value="Genomic_DNA"/>
</dbReference>
<dbReference type="Proteomes" id="UP000185511">
    <property type="component" value="Chromosome"/>
</dbReference>
<dbReference type="KEGG" id="acad:UA74_13090"/>
<dbReference type="AlphaFoldDB" id="A0AAC9PSB4"/>